<name>A0ACC0PH25_RHOML</name>
<dbReference type="EMBL" id="CM046390">
    <property type="protein sequence ID" value="KAI8564456.1"/>
    <property type="molecule type" value="Genomic_DNA"/>
</dbReference>
<proteinExistence type="predicted"/>
<organism evidence="1 2">
    <name type="scientific">Rhododendron molle</name>
    <name type="common">Chinese azalea</name>
    <name type="synonym">Azalea mollis</name>
    <dbReference type="NCBI Taxonomy" id="49168"/>
    <lineage>
        <taxon>Eukaryota</taxon>
        <taxon>Viridiplantae</taxon>
        <taxon>Streptophyta</taxon>
        <taxon>Embryophyta</taxon>
        <taxon>Tracheophyta</taxon>
        <taxon>Spermatophyta</taxon>
        <taxon>Magnoliopsida</taxon>
        <taxon>eudicotyledons</taxon>
        <taxon>Gunneridae</taxon>
        <taxon>Pentapetalae</taxon>
        <taxon>asterids</taxon>
        <taxon>Ericales</taxon>
        <taxon>Ericaceae</taxon>
        <taxon>Ericoideae</taxon>
        <taxon>Rhodoreae</taxon>
        <taxon>Rhododendron</taxon>
    </lineage>
</organism>
<dbReference type="Proteomes" id="UP001062846">
    <property type="component" value="Chromosome 3"/>
</dbReference>
<keyword evidence="2" id="KW-1185">Reference proteome</keyword>
<comment type="caution">
    <text evidence="1">The sequence shown here is derived from an EMBL/GenBank/DDBJ whole genome shotgun (WGS) entry which is preliminary data.</text>
</comment>
<evidence type="ECO:0000313" key="1">
    <source>
        <dbReference type="EMBL" id="KAI8564456.1"/>
    </source>
</evidence>
<reference evidence="1" key="1">
    <citation type="submission" date="2022-02" db="EMBL/GenBank/DDBJ databases">
        <title>Plant Genome Project.</title>
        <authorList>
            <person name="Zhang R.-G."/>
        </authorList>
    </citation>
    <scope>NUCLEOTIDE SEQUENCE</scope>
    <source>
        <strain evidence="1">AT1</strain>
    </source>
</reference>
<sequence>MLIRTPKSDLADMTSEVVADNSGPLAAILLNIPRGQLVRRVYQILLEFEQGIPLIFDASDSIVMRVIGANMKICNGEEKAKEESKSCTRSHG</sequence>
<protein>
    <submittedName>
        <fullName evidence="1">Uncharacterized protein</fullName>
    </submittedName>
</protein>
<accession>A0ACC0PH25</accession>
<gene>
    <name evidence="1" type="ORF">RHMOL_Rhmol03G0183300</name>
</gene>
<evidence type="ECO:0000313" key="2">
    <source>
        <dbReference type="Proteomes" id="UP001062846"/>
    </source>
</evidence>